<evidence type="ECO:0000313" key="1">
    <source>
        <dbReference type="EMBL" id="QTR44720.1"/>
    </source>
</evidence>
<accession>A0ABX7WMY8</accession>
<proteinExistence type="predicted"/>
<evidence type="ECO:0008006" key="3">
    <source>
        <dbReference type="Google" id="ProtNLM"/>
    </source>
</evidence>
<reference evidence="1 2" key="1">
    <citation type="submission" date="2021-04" db="EMBL/GenBank/DDBJ databases">
        <title>Genomics, taxonomy and metabolism of representatives of sulfur bacteria of the genus Thiothrix: Thiothrix fructosivorans QT, Thiothrix unzii A1T and three new species, Thiothrix subterranea sp. nov., Thiothrix litoralis sp. nov. and 'Candidatus Thiothrix anitrata' sp. nov.</title>
        <authorList>
            <person name="Ravin N.V."/>
            <person name="Smolyakov D."/>
            <person name="Rudenko T.S."/>
            <person name="Mardanov A.V."/>
            <person name="Beletsky A.V."/>
            <person name="Markov N.D."/>
            <person name="Fomenkov A.I."/>
            <person name="Roberts R.J."/>
            <person name="Karnachuk O.V."/>
            <person name="Novikov A."/>
            <person name="Grabovich M.Y."/>
        </authorList>
    </citation>
    <scope>NUCLEOTIDE SEQUENCE [LARGE SCALE GENOMIC DNA]</scope>
    <source>
        <strain evidence="1 2">AS</strain>
    </source>
</reference>
<dbReference type="Proteomes" id="UP000672039">
    <property type="component" value="Chromosome"/>
</dbReference>
<organism evidence="1 2">
    <name type="scientific">Thiothrix litoralis</name>
    <dbReference type="NCBI Taxonomy" id="2891210"/>
    <lineage>
        <taxon>Bacteria</taxon>
        <taxon>Pseudomonadati</taxon>
        <taxon>Pseudomonadota</taxon>
        <taxon>Gammaproteobacteria</taxon>
        <taxon>Thiotrichales</taxon>
        <taxon>Thiotrichaceae</taxon>
        <taxon>Thiothrix</taxon>
    </lineage>
</organism>
<gene>
    <name evidence="1" type="ORF">J9253_11800</name>
</gene>
<sequence length="545" mass="63895">MMKNELEYLLQTDLIDTVENKWGNETWTIVDKRFHEENTYGCFSCAFIPWDEIHVSLGKYSFDFYTEQSKPDYWVSKKDGEEYIEYEYFMDFDSVKPLIIHRDFFDIKPARIEVLEEFRLFHNLYYDDKSNKYIKIIEGGEEIDAIIINDGEVKVKTKLIIEFISIKNTCFVICCDNGRYSHESISNYSSDQCDFEVKADNLIYARYIRDDVYSSHGYIAFSRLLAKKVIYPVSVKKAISFFIKKEKNYQDFIIGESTTSEVIKHTCNPDLLANFFGANNDAPHYLTPVFFRRDVLSRYYSEPEKYTIEDGNLVCGSLWSMYIDNNHEKYVIVYLGDLGKFLSESEQSYWKSFNISPDGKMSNTNYDRSIRAQFSSPLQADLIFKQNFEKFNTDWKLKFNWHLLKPLSDGDSYLFTHLRIPVNESQAEFDYQVLTLTKILIDSLNEEAMNSYIVLSEGEKIRGIKKFDAFLRVQEISDDQVSNVISFFRNLQELRSSSVGHRKSKNYQKISKVFGIDVKPLSSVFTSILNEANQCLSCLEHILRE</sequence>
<dbReference type="EMBL" id="CP072801">
    <property type="protein sequence ID" value="QTR44720.1"/>
    <property type="molecule type" value="Genomic_DNA"/>
</dbReference>
<keyword evidence="2" id="KW-1185">Reference proteome</keyword>
<name>A0ABX7WMY8_9GAMM</name>
<protein>
    <recommendedName>
        <fullName evidence="3">ApeA N-terminal domain-containing protein</fullName>
    </recommendedName>
</protein>
<dbReference type="RefSeq" id="WP_210221177.1">
    <property type="nucleotide sequence ID" value="NZ_CP072801.1"/>
</dbReference>
<evidence type="ECO:0000313" key="2">
    <source>
        <dbReference type="Proteomes" id="UP000672039"/>
    </source>
</evidence>